<evidence type="ECO:0000313" key="4">
    <source>
        <dbReference type="Proteomes" id="UP000177040"/>
    </source>
</evidence>
<name>A0A1F6N334_9BACT</name>
<gene>
    <name evidence="3" type="ORF">A2983_01025</name>
</gene>
<keyword evidence="1" id="KW-0175">Coiled coil</keyword>
<proteinExistence type="predicted"/>
<evidence type="ECO:0000313" key="3">
    <source>
        <dbReference type="EMBL" id="OGH78327.1"/>
    </source>
</evidence>
<feature type="compositionally biased region" description="Basic and acidic residues" evidence="2">
    <location>
        <begin position="1"/>
        <end position="25"/>
    </location>
</feature>
<feature type="coiled-coil region" evidence="1">
    <location>
        <begin position="86"/>
        <end position="113"/>
    </location>
</feature>
<dbReference type="EMBL" id="MFQH01000013">
    <property type="protein sequence ID" value="OGH78327.1"/>
    <property type="molecule type" value="Genomic_DNA"/>
</dbReference>
<feature type="region of interest" description="Disordered" evidence="2">
    <location>
        <begin position="1"/>
        <end position="26"/>
    </location>
</feature>
<sequence>MENLETEGRRKPEVKEKSPEFKENEIDPELAVAAAMERADYLVREVKTNKNQMQNIVLHMQAVLKAIRELREALELPELTGDSASIEQDKKRVQDLQKKIAEYRSELLQMKDELIIEQIRVLKEKNPRQEEAVLRIEANALIDKLLVVAETG</sequence>
<protein>
    <submittedName>
        <fullName evidence="3">Uncharacterized protein</fullName>
    </submittedName>
</protein>
<evidence type="ECO:0000256" key="1">
    <source>
        <dbReference type="SAM" id="Coils"/>
    </source>
</evidence>
<comment type="caution">
    <text evidence="3">The sequence shown here is derived from an EMBL/GenBank/DDBJ whole genome shotgun (WGS) entry which is preliminary data.</text>
</comment>
<reference evidence="3 4" key="1">
    <citation type="journal article" date="2016" name="Nat. Commun.">
        <title>Thousands of microbial genomes shed light on interconnected biogeochemical processes in an aquifer system.</title>
        <authorList>
            <person name="Anantharaman K."/>
            <person name="Brown C.T."/>
            <person name="Hug L.A."/>
            <person name="Sharon I."/>
            <person name="Castelle C.J."/>
            <person name="Probst A.J."/>
            <person name="Thomas B.C."/>
            <person name="Singh A."/>
            <person name="Wilkins M.J."/>
            <person name="Karaoz U."/>
            <person name="Brodie E.L."/>
            <person name="Williams K.H."/>
            <person name="Hubbard S.S."/>
            <person name="Banfield J.F."/>
        </authorList>
    </citation>
    <scope>NUCLEOTIDE SEQUENCE [LARGE SCALE GENOMIC DNA]</scope>
</reference>
<evidence type="ECO:0000256" key="2">
    <source>
        <dbReference type="SAM" id="MobiDB-lite"/>
    </source>
</evidence>
<accession>A0A1F6N334</accession>
<dbReference type="AlphaFoldDB" id="A0A1F6N334"/>
<organism evidence="3 4">
    <name type="scientific">Candidatus Magasanikbacteria bacterium RIFCSPLOWO2_01_FULL_40_15</name>
    <dbReference type="NCBI Taxonomy" id="1798686"/>
    <lineage>
        <taxon>Bacteria</taxon>
        <taxon>Candidatus Magasanikiibacteriota</taxon>
    </lineage>
</organism>
<dbReference type="Proteomes" id="UP000177040">
    <property type="component" value="Unassembled WGS sequence"/>
</dbReference>